<feature type="binding site" evidence="6">
    <location>
        <position position="239"/>
    </location>
    <ligand>
        <name>FAD</name>
        <dbReference type="ChEBI" id="CHEBI:57692"/>
    </ligand>
</feature>
<feature type="binding site" evidence="6">
    <location>
        <position position="391"/>
    </location>
    <ligand>
        <name>D-dopa</name>
        <dbReference type="ChEBI" id="CHEBI:149689"/>
    </ligand>
</feature>
<protein>
    <recommendedName>
        <fullName evidence="7">FAD dependent oxidoreductase domain-containing protein</fullName>
    </recommendedName>
</protein>
<dbReference type="SUPFAM" id="SSF54373">
    <property type="entry name" value="FAD-linked reductases, C-terminal domain"/>
    <property type="match status" value="1"/>
</dbReference>
<evidence type="ECO:0000313" key="8">
    <source>
        <dbReference type="EMBL" id="KAF5353688.1"/>
    </source>
</evidence>
<evidence type="ECO:0000256" key="2">
    <source>
        <dbReference type="ARBA" id="ARBA00006730"/>
    </source>
</evidence>
<dbReference type="Pfam" id="PF01266">
    <property type="entry name" value="DAO"/>
    <property type="match status" value="1"/>
</dbReference>
<dbReference type="PANTHER" id="PTHR11530:SF25">
    <property type="entry name" value="FAD DEPENDENT OXIDOREDUCTASE DOMAIN-CONTAINING PROTEIN"/>
    <property type="match status" value="1"/>
</dbReference>
<dbReference type="InterPro" id="IPR023209">
    <property type="entry name" value="DAO"/>
</dbReference>
<keyword evidence="4 6" id="KW-0274">FAD</keyword>
<accession>A0A8H5D5Q7</accession>
<keyword evidence="3" id="KW-0285">Flavoprotein</keyword>
<comment type="caution">
    <text evidence="8">The sequence shown here is derived from an EMBL/GenBank/DDBJ whole genome shotgun (WGS) entry which is preliminary data.</text>
</comment>
<evidence type="ECO:0000256" key="6">
    <source>
        <dbReference type="PIRSR" id="PIRSR000189-1"/>
    </source>
</evidence>
<proteinExistence type="inferred from homology"/>
<sequence length="436" mass="48734">MATAARKDDVIRIWRDIAPTPGPLKSPSKHSPRVLIVGGGVIGLTTAWTLLDKGYHVTVLAKEWASYGKEQRITSQIASALWEYPPAVCGQHTDEISLQHSKGWAMTSYNIWDAISASPELSKASGVRMKGAIFFFPRLIEEDPKQLRKMEEIMACGVRGFRHDAKLIQERDLSPSYGAVDAYEHLAPTIDTDQAMTWLKGLVESKGATMVTRTLRGDLFSQEDNLRAEYNVDVIVHSTGLGGLHLAGDETCYPIRGGLIRVINDGKDFPKIEHAMTISADAAGTTNEIVFIVPRNDNILLLGGIVEPGEGKLDLMLDSPIIKRMRERCERFYPPLKYARLDPDYPFAQGARPFRKNNVRVERELRFHEDLVNGRRFMRPSRIIHSYGHGGSGWSLSFGCAGDMLRLVEEALLDIVPVPLEMERPARVLDYPMVKL</sequence>
<dbReference type="PIRSF" id="PIRSF000189">
    <property type="entry name" value="D-aa_oxidase"/>
    <property type="match status" value="1"/>
</dbReference>
<evidence type="ECO:0000259" key="7">
    <source>
        <dbReference type="Pfam" id="PF01266"/>
    </source>
</evidence>
<dbReference type="InterPro" id="IPR006076">
    <property type="entry name" value="FAD-dep_OxRdtase"/>
</dbReference>
<feature type="domain" description="FAD dependent oxidoreductase" evidence="7">
    <location>
        <begin position="33"/>
        <end position="402"/>
    </location>
</feature>
<evidence type="ECO:0000256" key="4">
    <source>
        <dbReference type="ARBA" id="ARBA00022827"/>
    </source>
</evidence>
<keyword evidence="9" id="KW-1185">Reference proteome</keyword>
<feature type="binding site" evidence="6">
    <location>
        <begin position="74"/>
        <end position="75"/>
    </location>
    <ligand>
        <name>FAD</name>
        <dbReference type="ChEBI" id="CHEBI:57692"/>
    </ligand>
</feature>
<dbReference type="Gene3D" id="3.40.50.720">
    <property type="entry name" value="NAD(P)-binding Rossmann-like Domain"/>
    <property type="match status" value="1"/>
</dbReference>
<organism evidence="8 9">
    <name type="scientific">Tetrapyrgos nigripes</name>
    <dbReference type="NCBI Taxonomy" id="182062"/>
    <lineage>
        <taxon>Eukaryota</taxon>
        <taxon>Fungi</taxon>
        <taxon>Dikarya</taxon>
        <taxon>Basidiomycota</taxon>
        <taxon>Agaricomycotina</taxon>
        <taxon>Agaricomycetes</taxon>
        <taxon>Agaricomycetidae</taxon>
        <taxon>Agaricales</taxon>
        <taxon>Marasmiineae</taxon>
        <taxon>Marasmiaceae</taxon>
        <taxon>Tetrapyrgos</taxon>
    </lineage>
</organism>
<name>A0A8H5D5Q7_9AGAR</name>
<dbReference type="GO" id="GO:0071949">
    <property type="term" value="F:FAD binding"/>
    <property type="evidence" value="ECO:0007669"/>
    <property type="project" value="InterPro"/>
</dbReference>
<dbReference type="GO" id="GO:0019478">
    <property type="term" value="P:D-amino acid catabolic process"/>
    <property type="evidence" value="ECO:0007669"/>
    <property type="project" value="TreeGrafter"/>
</dbReference>
<dbReference type="PANTHER" id="PTHR11530">
    <property type="entry name" value="D-AMINO ACID OXIDASE"/>
    <property type="match status" value="1"/>
</dbReference>
<comment type="similarity">
    <text evidence="2">Belongs to the DAMOX/DASOX family.</text>
</comment>
<dbReference type="OrthoDB" id="2015447at2759"/>
<dbReference type="AlphaFoldDB" id="A0A8H5D5Q7"/>
<evidence type="ECO:0000256" key="1">
    <source>
        <dbReference type="ARBA" id="ARBA00001974"/>
    </source>
</evidence>
<dbReference type="GO" id="GO:0003884">
    <property type="term" value="F:D-amino-acid oxidase activity"/>
    <property type="evidence" value="ECO:0007669"/>
    <property type="project" value="InterPro"/>
</dbReference>
<evidence type="ECO:0000313" key="9">
    <source>
        <dbReference type="Proteomes" id="UP000559256"/>
    </source>
</evidence>
<dbReference type="SUPFAM" id="SSF51971">
    <property type="entry name" value="Nucleotide-binding domain"/>
    <property type="match status" value="1"/>
</dbReference>
<dbReference type="EMBL" id="JAACJM010000062">
    <property type="protein sequence ID" value="KAF5353688.1"/>
    <property type="molecule type" value="Genomic_DNA"/>
</dbReference>
<evidence type="ECO:0000256" key="3">
    <source>
        <dbReference type="ARBA" id="ARBA00022630"/>
    </source>
</evidence>
<gene>
    <name evidence="8" type="ORF">D9758_008661</name>
</gene>
<keyword evidence="5" id="KW-0560">Oxidoreductase</keyword>
<reference evidence="8 9" key="1">
    <citation type="journal article" date="2020" name="ISME J.">
        <title>Uncovering the hidden diversity of litter-decomposition mechanisms in mushroom-forming fungi.</title>
        <authorList>
            <person name="Floudas D."/>
            <person name="Bentzer J."/>
            <person name="Ahren D."/>
            <person name="Johansson T."/>
            <person name="Persson P."/>
            <person name="Tunlid A."/>
        </authorList>
    </citation>
    <scope>NUCLEOTIDE SEQUENCE [LARGE SCALE GENOMIC DNA]</scope>
    <source>
        <strain evidence="8 9">CBS 291.85</strain>
    </source>
</reference>
<dbReference type="Gene3D" id="3.30.9.10">
    <property type="entry name" value="D-Amino Acid Oxidase, subunit A, domain 2"/>
    <property type="match status" value="1"/>
</dbReference>
<dbReference type="Proteomes" id="UP000559256">
    <property type="component" value="Unassembled WGS sequence"/>
</dbReference>
<comment type="cofactor">
    <cofactor evidence="1 6">
        <name>FAD</name>
        <dbReference type="ChEBI" id="CHEBI:57692"/>
    </cofactor>
</comment>
<dbReference type="GO" id="GO:0005737">
    <property type="term" value="C:cytoplasm"/>
    <property type="evidence" value="ECO:0007669"/>
    <property type="project" value="TreeGrafter"/>
</dbReference>
<evidence type="ECO:0000256" key="5">
    <source>
        <dbReference type="ARBA" id="ARBA00023002"/>
    </source>
</evidence>
<feature type="binding site" evidence="6">
    <location>
        <position position="352"/>
    </location>
    <ligand>
        <name>D-dopa</name>
        <dbReference type="ChEBI" id="CHEBI:149689"/>
    </ligand>
</feature>